<evidence type="ECO:0000313" key="2">
    <source>
        <dbReference type="EMBL" id="KAL0057095.1"/>
    </source>
</evidence>
<dbReference type="EMBL" id="JBBXMP010000701">
    <property type="protein sequence ID" value="KAL0057095.1"/>
    <property type="molecule type" value="Genomic_DNA"/>
</dbReference>
<evidence type="ECO:0008006" key="4">
    <source>
        <dbReference type="Google" id="ProtNLM"/>
    </source>
</evidence>
<gene>
    <name evidence="2" type="ORF">AAF712_016282</name>
</gene>
<evidence type="ECO:0000256" key="1">
    <source>
        <dbReference type="SAM" id="MobiDB-lite"/>
    </source>
</evidence>
<sequence>MADDLSVVQGQVDENEEGISVVRDGGAVVDPNAPCGTSPQMPTVELRVLQPRTVIIEDVPESEDEDEREQDRVLDEEHGVDWSQEMDEDNYMEAGLDGLS</sequence>
<evidence type="ECO:0000313" key="3">
    <source>
        <dbReference type="Proteomes" id="UP001437256"/>
    </source>
</evidence>
<comment type="caution">
    <text evidence="2">The sequence shown here is derived from an EMBL/GenBank/DDBJ whole genome shotgun (WGS) entry which is preliminary data.</text>
</comment>
<accession>A0ABR2Z761</accession>
<feature type="compositionally biased region" description="Basic and acidic residues" evidence="1">
    <location>
        <begin position="69"/>
        <end position="80"/>
    </location>
</feature>
<name>A0ABR2Z761_9AGAR</name>
<organism evidence="2 3">
    <name type="scientific">Marasmius tenuissimus</name>
    <dbReference type="NCBI Taxonomy" id="585030"/>
    <lineage>
        <taxon>Eukaryota</taxon>
        <taxon>Fungi</taxon>
        <taxon>Dikarya</taxon>
        <taxon>Basidiomycota</taxon>
        <taxon>Agaricomycotina</taxon>
        <taxon>Agaricomycetes</taxon>
        <taxon>Agaricomycetidae</taxon>
        <taxon>Agaricales</taxon>
        <taxon>Marasmiineae</taxon>
        <taxon>Marasmiaceae</taxon>
        <taxon>Marasmius</taxon>
    </lineage>
</organism>
<proteinExistence type="predicted"/>
<dbReference type="Proteomes" id="UP001437256">
    <property type="component" value="Unassembled WGS sequence"/>
</dbReference>
<protein>
    <recommendedName>
        <fullName evidence="4">Zinc finger protein</fullName>
    </recommendedName>
</protein>
<keyword evidence="3" id="KW-1185">Reference proteome</keyword>
<feature type="compositionally biased region" description="Acidic residues" evidence="1">
    <location>
        <begin position="58"/>
        <end position="68"/>
    </location>
</feature>
<feature type="region of interest" description="Disordered" evidence="1">
    <location>
        <begin position="58"/>
        <end position="100"/>
    </location>
</feature>
<reference evidence="2 3" key="1">
    <citation type="submission" date="2024-05" db="EMBL/GenBank/DDBJ databases">
        <title>A draft genome resource for the thread blight pathogen Marasmius tenuissimus strain MS-2.</title>
        <authorList>
            <person name="Yulfo-Soto G.E."/>
            <person name="Baruah I.K."/>
            <person name="Amoako-Attah I."/>
            <person name="Bukari Y."/>
            <person name="Meinhardt L.W."/>
            <person name="Bailey B.A."/>
            <person name="Cohen S.P."/>
        </authorList>
    </citation>
    <scope>NUCLEOTIDE SEQUENCE [LARGE SCALE GENOMIC DNA]</scope>
    <source>
        <strain evidence="2 3">MS-2</strain>
    </source>
</reference>